<comment type="caution">
    <text evidence="2">The sequence shown here is derived from an EMBL/GenBank/DDBJ whole genome shotgun (WGS) entry which is preliminary data.</text>
</comment>
<name>A0A7X0D1F9_9HYPH</name>
<dbReference type="InterPro" id="IPR021327">
    <property type="entry name" value="DUF2934"/>
</dbReference>
<accession>A0A7X0D1F9</accession>
<protein>
    <recommendedName>
        <fullName evidence="4">DUF2934 domain-containing protein</fullName>
    </recommendedName>
</protein>
<feature type="compositionally biased region" description="Basic and acidic residues" evidence="1">
    <location>
        <begin position="52"/>
        <end position="65"/>
    </location>
</feature>
<evidence type="ECO:0000313" key="3">
    <source>
        <dbReference type="Proteomes" id="UP000547879"/>
    </source>
</evidence>
<evidence type="ECO:0000256" key="1">
    <source>
        <dbReference type="SAM" id="MobiDB-lite"/>
    </source>
</evidence>
<gene>
    <name evidence="2" type="ORF">HNQ72_004345</name>
</gene>
<evidence type="ECO:0000313" key="2">
    <source>
        <dbReference type="EMBL" id="MBB6164500.1"/>
    </source>
</evidence>
<evidence type="ECO:0008006" key="4">
    <source>
        <dbReference type="Google" id="ProtNLM"/>
    </source>
</evidence>
<proteinExistence type="predicted"/>
<keyword evidence="3" id="KW-1185">Reference proteome</keyword>
<dbReference type="EMBL" id="JACHEG010000006">
    <property type="protein sequence ID" value="MBB6164500.1"/>
    <property type="molecule type" value="Genomic_DNA"/>
</dbReference>
<dbReference type="Pfam" id="PF11154">
    <property type="entry name" value="DUF2934"/>
    <property type="match status" value="1"/>
</dbReference>
<sequence>MARDQYERIQQRAYQIWENEGRPEGSAVRHWDQALDELAGEDEHETLQDLIDKDDLADDKRREHASPSPSSKGHEHP</sequence>
<reference evidence="2 3" key="1">
    <citation type="submission" date="2020-08" db="EMBL/GenBank/DDBJ databases">
        <title>Genomic Encyclopedia of Type Strains, Phase IV (KMG-IV): sequencing the most valuable type-strain genomes for metagenomic binning, comparative biology and taxonomic classification.</title>
        <authorList>
            <person name="Goeker M."/>
        </authorList>
    </citation>
    <scope>NUCLEOTIDE SEQUENCE [LARGE SCALE GENOMIC DNA]</scope>
    <source>
        <strain evidence="2 3">DSM 100734</strain>
    </source>
</reference>
<organism evidence="2 3">
    <name type="scientific">Rhizobium wenxiniae</name>
    <dbReference type="NCBI Taxonomy" id="1737357"/>
    <lineage>
        <taxon>Bacteria</taxon>
        <taxon>Pseudomonadati</taxon>
        <taxon>Pseudomonadota</taxon>
        <taxon>Alphaproteobacteria</taxon>
        <taxon>Hyphomicrobiales</taxon>
        <taxon>Rhizobiaceae</taxon>
        <taxon>Rhizobium/Agrobacterium group</taxon>
        <taxon>Rhizobium</taxon>
    </lineage>
</organism>
<dbReference type="AlphaFoldDB" id="A0A7X0D1F9"/>
<dbReference type="Proteomes" id="UP000547879">
    <property type="component" value="Unassembled WGS sequence"/>
</dbReference>
<feature type="region of interest" description="Disordered" evidence="1">
    <location>
        <begin position="52"/>
        <end position="77"/>
    </location>
</feature>